<name>A0A3M8BXJ9_9BACL</name>
<dbReference type="Gene3D" id="3.40.50.300">
    <property type="entry name" value="P-loop containing nucleotide triphosphate hydrolases"/>
    <property type="match status" value="1"/>
</dbReference>
<dbReference type="InterPro" id="IPR027417">
    <property type="entry name" value="P-loop_NTPase"/>
</dbReference>
<evidence type="ECO:0000313" key="7">
    <source>
        <dbReference type="Proteomes" id="UP000282028"/>
    </source>
</evidence>
<dbReference type="PANTHER" id="PTHR43335:SF4">
    <property type="entry name" value="ABC TRANSPORTER, ATP-BINDING PROTEIN"/>
    <property type="match status" value="1"/>
</dbReference>
<dbReference type="RefSeq" id="WP_122910947.1">
    <property type="nucleotide sequence ID" value="NZ_CBCSBE010000037.1"/>
</dbReference>
<evidence type="ECO:0000259" key="5">
    <source>
        <dbReference type="PROSITE" id="PS50893"/>
    </source>
</evidence>
<dbReference type="InterPro" id="IPR003439">
    <property type="entry name" value="ABC_transporter-like_ATP-bd"/>
</dbReference>
<keyword evidence="4 6" id="KW-0067">ATP-binding</keyword>
<dbReference type="InterPro" id="IPR017871">
    <property type="entry name" value="ABC_transporter-like_CS"/>
</dbReference>
<dbReference type="GO" id="GO:0005524">
    <property type="term" value="F:ATP binding"/>
    <property type="evidence" value="ECO:0007669"/>
    <property type="project" value="UniProtKB-KW"/>
</dbReference>
<keyword evidence="2" id="KW-0813">Transport</keyword>
<organism evidence="6 7">
    <name type="scientific">Brevibacillus invocatus</name>
    <dbReference type="NCBI Taxonomy" id="173959"/>
    <lineage>
        <taxon>Bacteria</taxon>
        <taxon>Bacillati</taxon>
        <taxon>Bacillota</taxon>
        <taxon>Bacilli</taxon>
        <taxon>Bacillales</taxon>
        <taxon>Paenibacillaceae</taxon>
        <taxon>Brevibacillus</taxon>
    </lineage>
</organism>
<keyword evidence="7" id="KW-1185">Reference proteome</keyword>
<evidence type="ECO:0000313" key="6">
    <source>
        <dbReference type="EMBL" id="RNB68148.1"/>
    </source>
</evidence>
<dbReference type="Pfam" id="PF00005">
    <property type="entry name" value="ABC_tran"/>
    <property type="match status" value="1"/>
</dbReference>
<dbReference type="SMART" id="SM00382">
    <property type="entry name" value="AAA"/>
    <property type="match status" value="1"/>
</dbReference>
<comment type="similarity">
    <text evidence="1">Belongs to the ABC transporter superfamily.</text>
</comment>
<protein>
    <submittedName>
        <fullName evidence="6">ABC transporter ATP-binding protein</fullName>
    </submittedName>
</protein>
<accession>A0A3M8BXJ9</accession>
<dbReference type="PROSITE" id="PS50893">
    <property type="entry name" value="ABC_TRANSPORTER_2"/>
    <property type="match status" value="1"/>
</dbReference>
<sequence>MKSEPVVQLRNVTKKIGLKTIIHPISLDIHKGKVFGLLGPNGAGKTTIIRMIVGLASITQGQITIHGANVKYEFEKAIQHVGAIVENPQMYTYLSGYRNLIHTANMLPHVDRKRIKEVIALVGLEKSIHQKVKTYSLGMKQRLGIAQALLHRPSVLILDEPTNGLDPAGIRELRDHLRKLAEVEGTAVIVSSHLLSEMELMCDEFAIIQDGKLIGVKSLEEMMHHDSSDVTIALQVDDPEEAYEALTTAPLDISCTLKDQTLTVKLANDQIPRVVFTLAQGDINIYEVKRVTQTLEDKFLEMTGVR</sequence>
<dbReference type="GO" id="GO:0016887">
    <property type="term" value="F:ATP hydrolysis activity"/>
    <property type="evidence" value="ECO:0007669"/>
    <property type="project" value="InterPro"/>
</dbReference>
<comment type="caution">
    <text evidence="6">The sequence shown here is derived from an EMBL/GenBank/DDBJ whole genome shotgun (WGS) entry which is preliminary data.</text>
</comment>
<dbReference type="AlphaFoldDB" id="A0A3M8BXJ9"/>
<evidence type="ECO:0000256" key="3">
    <source>
        <dbReference type="ARBA" id="ARBA00022741"/>
    </source>
</evidence>
<evidence type="ECO:0000256" key="2">
    <source>
        <dbReference type="ARBA" id="ARBA00022448"/>
    </source>
</evidence>
<dbReference type="Proteomes" id="UP000282028">
    <property type="component" value="Unassembled WGS sequence"/>
</dbReference>
<feature type="domain" description="ABC transporter" evidence="5">
    <location>
        <begin position="7"/>
        <end position="235"/>
    </location>
</feature>
<dbReference type="InterPro" id="IPR003593">
    <property type="entry name" value="AAA+_ATPase"/>
</dbReference>
<keyword evidence="3" id="KW-0547">Nucleotide-binding</keyword>
<evidence type="ECO:0000256" key="1">
    <source>
        <dbReference type="ARBA" id="ARBA00005417"/>
    </source>
</evidence>
<dbReference type="OrthoDB" id="9804819at2"/>
<gene>
    <name evidence="6" type="ORF">EDM52_21325</name>
</gene>
<dbReference type="SUPFAM" id="SSF52540">
    <property type="entry name" value="P-loop containing nucleoside triphosphate hydrolases"/>
    <property type="match status" value="1"/>
</dbReference>
<reference evidence="6 7" key="1">
    <citation type="submission" date="2018-10" db="EMBL/GenBank/DDBJ databases">
        <title>Phylogenomics of Brevibacillus.</title>
        <authorList>
            <person name="Dunlap C."/>
        </authorList>
    </citation>
    <scope>NUCLEOTIDE SEQUENCE [LARGE SCALE GENOMIC DNA]</scope>
    <source>
        <strain evidence="6 7">JCM 12215</strain>
    </source>
</reference>
<dbReference type="EMBL" id="RHHR01000046">
    <property type="protein sequence ID" value="RNB68148.1"/>
    <property type="molecule type" value="Genomic_DNA"/>
</dbReference>
<evidence type="ECO:0000256" key="4">
    <source>
        <dbReference type="ARBA" id="ARBA00022840"/>
    </source>
</evidence>
<proteinExistence type="inferred from homology"/>
<dbReference type="PROSITE" id="PS00211">
    <property type="entry name" value="ABC_TRANSPORTER_1"/>
    <property type="match status" value="1"/>
</dbReference>
<dbReference type="PANTHER" id="PTHR43335">
    <property type="entry name" value="ABC TRANSPORTER, ATP-BINDING PROTEIN"/>
    <property type="match status" value="1"/>
</dbReference>